<name>A0ABV4UBL9_9RHOO</name>
<organism evidence="3 4">
    <name type="scientific">Dentiradicibacter hellwigii</name>
    <dbReference type="NCBI Taxonomy" id="3149053"/>
    <lineage>
        <taxon>Bacteria</taxon>
        <taxon>Pseudomonadati</taxon>
        <taxon>Pseudomonadota</taxon>
        <taxon>Betaproteobacteria</taxon>
        <taxon>Rhodocyclales</taxon>
        <taxon>Rhodocyclaceae</taxon>
        <taxon>Dentiradicibacter</taxon>
    </lineage>
</organism>
<reference evidence="4" key="1">
    <citation type="submission" date="2024-06" db="EMBL/GenBank/DDBJ databases">
        <title>Radixoralia hellwigii gen. nov., sp nov., isolated from a root canal in the human oral cavity.</title>
        <authorList>
            <person name="Bartsch S."/>
            <person name="Wittmer A."/>
            <person name="Schulz A.-K."/>
            <person name="Neumann-Schaal M."/>
            <person name="Wolf J."/>
            <person name="Gronow S."/>
            <person name="Tennert C."/>
            <person name="Haecker G."/>
            <person name="Cieplik F."/>
            <person name="Al-Ahmad A."/>
        </authorList>
    </citation>
    <scope>NUCLEOTIDE SEQUENCE [LARGE SCALE GENOMIC DNA]</scope>
    <source>
        <strain evidence="4">Wk13</strain>
    </source>
</reference>
<protein>
    <submittedName>
        <fullName evidence="3">HD domain-containing phosphohydrolase</fullName>
    </submittedName>
</protein>
<dbReference type="InterPro" id="IPR021812">
    <property type="entry name" value="DUF3391"/>
</dbReference>
<dbReference type="InterPro" id="IPR037522">
    <property type="entry name" value="HD_GYP_dom"/>
</dbReference>
<dbReference type="PANTHER" id="PTHR43155">
    <property type="entry name" value="CYCLIC DI-GMP PHOSPHODIESTERASE PA4108-RELATED"/>
    <property type="match status" value="1"/>
</dbReference>
<dbReference type="EMBL" id="JBEUWX010000001">
    <property type="protein sequence ID" value="MFA9949075.1"/>
    <property type="molecule type" value="Genomic_DNA"/>
</dbReference>
<feature type="domain" description="HD-GYP" evidence="2">
    <location>
        <begin position="194"/>
        <end position="390"/>
    </location>
</feature>
<comment type="caution">
    <text evidence="3">The sequence shown here is derived from an EMBL/GenBank/DDBJ whole genome shotgun (WGS) entry which is preliminary data.</text>
</comment>
<accession>A0ABV4UBL9</accession>
<proteinExistence type="predicted"/>
<dbReference type="PROSITE" id="PS51832">
    <property type="entry name" value="HD_GYP"/>
    <property type="match status" value="1"/>
</dbReference>
<sequence>MNTENLGTDIANDAGQNDEQIGVDDLRIGMFVSSLDRPWLGTPFLLQGFLVESEKELAQLRQLCQHVFIDRRRSIGEHFSERPRTPASLKTDGTSTRTVSYTTAGTDPEQSNFFAFIRKLRKRRPDKPADAEQAAIQRRSLPPAPGSTLEEEMVYAAPIVDDAHRTLVAVEQATDASGFVELDKVHGLIEEMAASVERNPDALLWLTRLRTTDQYSYDHAVDVSVHLMVFGRFLGLGRRNIEMLGQAGLMQDIGKVRLPPNLLGKTPPLSEVESEQLRAHVGYSVEMLRDSGNFPPEVIETVKGHHERYDGSGYPKGLRGDNIGMDAELAGLIDTYCAMTRRRVFRPAVSSQKALETLSRLRDTQFRAAIVDQFVQCVGLYPIGSLVELNSGEVAIVIQQNQVRRLKPRLLILLAPDKSVERHPRNLDLIYEPSTPTGEPYRIIKALPLNAYGIDPTEFFLS</sequence>
<dbReference type="SUPFAM" id="SSF109604">
    <property type="entry name" value="HD-domain/PDEase-like"/>
    <property type="match status" value="1"/>
</dbReference>
<dbReference type="Proteomes" id="UP001574673">
    <property type="component" value="Unassembled WGS sequence"/>
</dbReference>
<keyword evidence="4" id="KW-1185">Reference proteome</keyword>
<dbReference type="PANTHER" id="PTHR43155:SF2">
    <property type="entry name" value="CYCLIC DI-GMP PHOSPHODIESTERASE PA4108"/>
    <property type="match status" value="1"/>
</dbReference>
<evidence type="ECO:0000256" key="1">
    <source>
        <dbReference type="SAM" id="MobiDB-lite"/>
    </source>
</evidence>
<gene>
    <name evidence="3" type="ORF">ABCS64_01820</name>
</gene>
<dbReference type="Gene3D" id="1.10.3210.10">
    <property type="entry name" value="Hypothetical protein af1432"/>
    <property type="match status" value="1"/>
</dbReference>
<dbReference type="CDD" id="cd00077">
    <property type="entry name" value="HDc"/>
    <property type="match status" value="1"/>
</dbReference>
<feature type="region of interest" description="Disordered" evidence="1">
    <location>
        <begin position="79"/>
        <end position="104"/>
    </location>
</feature>
<evidence type="ECO:0000259" key="2">
    <source>
        <dbReference type="PROSITE" id="PS51832"/>
    </source>
</evidence>
<evidence type="ECO:0000313" key="4">
    <source>
        <dbReference type="Proteomes" id="UP001574673"/>
    </source>
</evidence>
<evidence type="ECO:0000313" key="3">
    <source>
        <dbReference type="EMBL" id="MFA9949075.1"/>
    </source>
</evidence>
<dbReference type="RefSeq" id="WP_418890230.1">
    <property type="nucleotide sequence ID" value="NZ_JBEUWX010000001.1"/>
</dbReference>
<feature type="region of interest" description="Disordered" evidence="1">
    <location>
        <begin position="123"/>
        <end position="148"/>
    </location>
</feature>
<dbReference type="Pfam" id="PF11871">
    <property type="entry name" value="DUF3391"/>
    <property type="match status" value="1"/>
</dbReference>
<feature type="compositionally biased region" description="Polar residues" evidence="1">
    <location>
        <begin position="91"/>
        <end position="104"/>
    </location>
</feature>
<dbReference type="Pfam" id="PF13487">
    <property type="entry name" value="HD_5"/>
    <property type="match status" value="1"/>
</dbReference>
<dbReference type="InterPro" id="IPR003607">
    <property type="entry name" value="HD/PDEase_dom"/>
</dbReference>